<name>T0GX98_9SPHN</name>
<sequence length="237" mass="25704">MEDGKQMEDLTALVLGGTGDVGEGIVRSFLKHGATVIVPSRSQVKGDALRDYVADIETGTLKTVDGLFDTPAEAEALRDRIAALSSRIDLIVAALGGWSQGFALTDLGFDQWERIVRNNLTTHFLAIKTFVPLLTPGSGVYVHINGQSAEGPHPGAGPVAAMSAAQRSLALTLAEELRPSGLKVHELLMPPINTRRRISHHHDRPEWPTPEKIGDYIATLIDTNDPEVSHWIEPKKI</sequence>
<keyword evidence="2" id="KW-0560">Oxidoreductase</keyword>
<dbReference type="InterPro" id="IPR002347">
    <property type="entry name" value="SDR_fam"/>
</dbReference>
<evidence type="ECO:0000313" key="4">
    <source>
        <dbReference type="Proteomes" id="UP000015527"/>
    </source>
</evidence>
<keyword evidence="4" id="KW-1185">Reference proteome</keyword>
<evidence type="ECO:0008006" key="5">
    <source>
        <dbReference type="Google" id="ProtNLM"/>
    </source>
</evidence>
<dbReference type="AlphaFoldDB" id="T0GX98"/>
<dbReference type="CDD" id="cd05233">
    <property type="entry name" value="SDR_c"/>
    <property type="match status" value="1"/>
</dbReference>
<dbReference type="Proteomes" id="UP000015527">
    <property type="component" value="Unassembled WGS sequence"/>
</dbReference>
<dbReference type="Gene3D" id="3.40.50.720">
    <property type="entry name" value="NAD(P)-binding Rossmann-like Domain"/>
    <property type="match status" value="1"/>
</dbReference>
<dbReference type="InterPro" id="IPR036291">
    <property type="entry name" value="NAD(P)-bd_dom_sf"/>
</dbReference>
<evidence type="ECO:0000256" key="2">
    <source>
        <dbReference type="ARBA" id="ARBA00023002"/>
    </source>
</evidence>
<gene>
    <name evidence="3" type="ORF">L284_21090</name>
</gene>
<dbReference type="EMBL" id="ATHL01000145">
    <property type="protein sequence ID" value="EQB08591.1"/>
    <property type="molecule type" value="Genomic_DNA"/>
</dbReference>
<organism evidence="3 4">
    <name type="scientific">Novosphingobium lindaniclasticum LE124</name>
    <dbReference type="NCBI Taxonomy" id="1096930"/>
    <lineage>
        <taxon>Bacteria</taxon>
        <taxon>Pseudomonadati</taxon>
        <taxon>Pseudomonadota</taxon>
        <taxon>Alphaproteobacteria</taxon>
        <taxon>Sphingomonadales</taxon>
        <taxon>Sphingomonadaceae</taxon>
        <taxon>Novosphingobium</taxon>
    </lineage>
</organism>
<protein>
    <recommendedName>
        <fullName evidence="5">Short-chain dehydrogenase</fullName>
    </recommendedName>
</protein>
<proteinExistence type="inferred from homology"/>
<comment type="caution">
    <text evidence="3">The sequence shown here is derived from an EMBL/GenBank/DDBJ whole genome shotgun (WGS) entry which is preliminary data.</text>
</comment>
<reference evidence="3 4" key="1">
    <citation type="journal article" date="2013" name="Genome Announc.">
        <title>Genome Sequence of Novosphingobium lindaniclasticum LE124T, Isolated from a Hexachlorocyclohexane Dumpsite.</title>
        <authorList>
            <person name="Saxena A."/>
            <person name="Nayyar N."/>
            <person name="Sangwan N."/>
            <person name="Kumari R."/>
            <person name="Khurana J.P."/>
            <person name="Lal R."/>
        </authorList>
    </citation>
    <scope>NUCLEOTIDE SEQUENCE [LARGE SCALE GENOMIC DNA]</scope>
    <source>
        <strain evidence="3 4">LE124</strain>
    </source>
</reference>
<dbReference type="PANTHER" id="PTHR43669">
    <property type="entry name" value="5-KETO-D-GLUCONATE 5-REDUCTASE"/>
    <property type="match status" value="1"/>
</dbReference>
<dbReference type="Pfam" id="PF00106">
    <property type="entry name" value="adh_short"/>
    <property type="match status" value="1"/>
</dbReference>
<dbReference type="SUPFAM" id="SSF51735">
    <property type="entry name" value="NAD(P)-binding Rossmann-fold domains"/>
    <property type="match status" value="1"/>
</dbReference>
<evidence type="ECO:0000256" key="1">
    <source>
        <dbReference type="ARBA" id="ARBA00006484"/>
    </source>
</evidence>
<accession>T0GX98</accession>
<evidence type="ECO:0000313" key="3">
    <source>
        <dbReference type="EMBL" id="EQB08591.1"/>
    </source>
</evidence>
<dbReference type="eggNOG" id="COG4221">
    <property type="taxonomic scope" value="Bacteria"/>
</dbReference>
<dbReference type="PANTHER" id="PTHR43669:SF3">
    <property type="entry name" value="ALCOHOL DEHYDROGENASE, PUTATIVE (AFU_ORTHOLOGUE AFUA_3G03445)-RELATED"/>
    <property type="match status" value="1"/>
</dbReference>
<dbReference type="PATRIC" id="fig|1096930.3.peg.4145"/>
<dbReference type="GO" id="GO:0016491">
    <property type="term" value="F:oxidoreductase activity"/>
    <property type="evidence" value="ECO:0007669"/>
    <property type="project" value="UniProtKB-KW"/>
</dbReference>
<comment type="similarity">
    <text evidence="1">Belongs to the short-chain dehydrogenases/reductases (SDR) family.</text>
</comment>